<feature type="transmembrane region" description="Helical" evidence="1">
    <location>
        <begin position="12"/>
        <end position="33"/>
    </location>
</feature>
<evidence type="ECO:0000313" key="2">
    <source>
        <dbReference type="EMBL" id="MBU4693466.1"/>
    </source>
</evidence>
<gene>
    <name evidence="2" type="ORF">KQ878_01015</name>
</gene>
<keyword evidence="1" id="KW-0472">Membrane</keyword>
<sequence length="257" mass="30852">MRFNSEIANVVSWLFSFILGIAFFIIYITVFSYPWREIILKKGVSQVFVKNKVKVNETFFDLYFKKQNLILRFFISFLIIFSVAFIVDIAFLTQIQWGYNGFYYRLISLMVPELSVLTAFVLLIIITMLTIKMLKIGKEIKEWRAKNQDNNFTLFENIITAPNNQIYNEFNDHEHLMFIITVAPKGKFKYQEASVVKFLYRNWKKKILKFNNQKLIDEFYYLLIFNYEEIPLNEAFYKLNDYAFIFQNKDSLLNEKN</sequence>
<dbReference type="RefSeq" id="WP_216567762.1">
    <property type="nucleotide sequence ID" value="NZ_JAHMHK010000001.1"/>
</dbReference>
<accession>A0ABS6DRP0</accession>
<organism evidence="2 3">
    <name type="scientific">Mycoplasma zalophidermidis</name>
    <dbReference type="NCBI Taxonomy" id="398174"/>
    <lineage>
        <taxon>Bacteria</taxon>
        <taxon>Bacillati</taxon>
        <taxon>Mycoplasmatota</taxon>
        <taxon>Mollicutes</taxon>
        <taxon>Mycoplasmataceae</taxon>
        <taxon>Mycoplasma</taxon>
    </lineage>
</organism>
<comment type="caution">
    <text evidence="2">The sequence shown here is derived from an EMBL/GenBank/DDBJ whole genome shotgun (WGS) entry which is preliminary data.</text>
</comment>
<evidence type="ECO:0000256" key="1">
    <source>
        <dbReference type="SAM" id="Phobius"/>
    </source>
</evidence>
<reference evidence="2" key="1">
    <citation type="submission" date="2021-06" db="EMBL/GenBank/DDBJ databases">
        <title>Novel Mycoplasma species detected in California sea lions (Zalophus californianus) from the USA.</title>
        <authorList>
            <person name="Volokhov D.V."/>
            <person name="Furtak V.A."/>
            <person name="Zagorodnyaya T.A."/>
        </authorList>
    </citation>
    <scope>NUCLEOTIDE SEQUENCE [LARGE SCALE GENOMIC DNA]</scope>
    <source>
        <strain evidence="2">CSL 4779</strain>
    </source>
</reference>
<feature type="transmembrane region" description="Helical" evidence="1">
    <location>
        <begin position="114"/>
        <end position="134"/>
    </location>
</feature>
<evidence type="ECO:0000313" key="3">
    <source>
        <dbReference type="Proteomes" id="UP000812267"/>
    </source>
</evidence>
<protein>
    <submittedName>
        <fullName evidence="2">Uncharacterized protein</fullName>
    </submittedName>
</protein>
<feature type="transmembrane region" description="Helical" evidence="1">
    <location>
        <begin position="69"/>
        <end position="94"/>
    </location>
</feature>
<keyword evidence="1" id="KW-1133">Transmembrane helix</keyword>
<dbReference type="NCBIfam" id="NF045996">
    <property type="entry name" value="MAG0920_fam"/>
    <property type="match status" value="1"/>
</dbReference>
<keyword evidence="3" id="KW-1185">Reference proteome</keyword>
<dbReference type="EMBL" id="JAHMHK010000001">
    <property type="protein sequence ID" value="MBU4693466.1"/>
    <property type="molecule type" value="Genomic_DNA"/>
</dbReference>
<proteinExistence type="predicted"/>
<name>A0ABS6DRP0_9MOLU</name>
<keyword evidence="1" id="KW-0812">Transmembrane</keyword>
<dbReference type="Proteomes" id="UP000812267">
    <property type="component" value="Unassembled WGS sequence"/>
</dbReference>